<evidence type="ECO:0000256" key="1">
    <source>
        <dbReference type="SAM" id="Phobius"/>
    </source>
</evidence>
<reference evidence="2 3" key="1">
    <citation type="journal article" date="2018" name="Front. Plant Sci.">
        <title>Red Clover (Trifolium pratense) and Zigzag Clover (T. medium) - A Picture of Genomic Similarities and Differences.</title>
        <authorList>
            <person name="Dluhosova J."/>
            <person name="Istvanek J."/>
            <person name="Nedelnik J."/>
            <person name="Repkova J."/>
        </authorList>
    </citation>
    <scope>NUCLEOTIDE SEQUENCE [LARGE SCALE GENOMIC DNA]</scope>
    <source>
        <strain evidence="3">cv. 10/8</strain>
        <tissue evidence="2">Leaf</tissue>
    </source>
</reference>
<keyword evidence="1" id="KW-0812">Transmembrane</keyword>
<dbReference type="EMBL" id="LXQA010019938">
    <property type="protein sequence ID" value="MCH91214.1"/>
    <property type="molecule type" value="Genomic_DNA"/>
</dbReference>
<protein>
    <submittedName>
        <fullName evidence="2">Uncharacterized protein</fullName>
    </submittedName>
</protein>
<gene>
    <name evidence="2" type="ORF">A2U01_0012140</name>
</gene>
<dbReference type="AlphaFoldDB" id="A0A392MY61"/>
<sequence>MHDDTQRERDISSYQKVIELNRFMDHIAGSITLILIRAEDEMSLLIFNISNGIGCMILGVVSEIYRFFQTHHYRRPHILINSPGPLLDLVIYTCGSCPRMDGNGSLGVQYHSQNQENAHLELLLQTVDQLLMIPIVSLEWGVFHLD</sequence>
<proteinExistence type="predicted"/>
<organism evidence="2 3">
    <name type="scientific">Trifolium medium</name>
    <dbReference type="NCBI Taxonomy" id="97028"/>
    <lineage>
        <taxon>Eukaryota</taxon>
        <taxon>Viridiplantae</taxon>
        <taxon>Streptophyta</taxon>
        <taxon>Embryophyta</taxon>
        <taxon>Tracheophyta</taxon>
        <taxon>Spermatophyta</taxon>
        <taxon>Magnoliopsida</taxon>
        <taxon>eudicotyledons</taxon>
        <taxon>Gunneridae</taxon>
        <taxon>Pentapetalae</taxon>
        <taxon>rosids</taxon>
        <taxon>fabids</taxon>
        <taxon>Fabales</taxon>
        <taxon>Fabaceae</taxon>
        <taxon>Papilionoideae</taxon>
        <taxon>50 kb inversion clade</taxon>
        <taxon>NPAAA clade</taxon>
        <taxon>Hologalegina</taxon>
        <taxon>IRL clade</taxon>
        <taxon>Trifolieae</taxon>
        <taxon>Trifolium</taxon>
    </lineage>
</organism>
<evidence type="ECO:0000313" key="3">
    <source>
        <dbReference type="Proteomes" id="UP000265520"/>
    </source>
</evidence>
<evidence type="ECO:0000313" key="2">
    <source>
        <dbReference type="EMBL" id="MCH91214.1"/>
    </source>
</evidence>
<dbReference type="Proteomes" id="UP000265520">
    <property type="component" value="Unassembled WGS sequence"/>
</dbReference>
<accession>A0A392MY61</accession>
<keyword evidence="3" id="KW-1185">Reference proteome</keyword>
<feature type="transmembrane region" description="Helical" evidence="1">
    <location>
        <begin position="44"/>
        <end position="65"/>
    </location>
</feature>
<keyword evidence="1" id="KW-1133">Transmembrane helix</keyword>
<feature type="non-terminal residue" evidence="2">
    <location>
        <position position="146"/>
    </location>
</feature>
<name>A0A392MY61_9FABA</name>
<keyword evidence="1" id="KW-0472">Membrane</keyword>
<comment type="caution">
    <text evidence="2">The sequence shown here is derived from an EMBL/GenBank/DDBJ whole genome shotgun (WGS) entry which is preliminary data.</text>
</comment>